<keyword evidence="1" id="KW-0808">Transferase</keyword>
<name>A0AC61N1N1_9FIRM</name>
<keyword evidence="2" id="KW-1185">Reference proteome</keyword>
<dbReference type="EC" id="2.1.2.11" evidence="1"/>
<reference evidence="1 2" key="1">
    <citation type="journal article" date="2022" name="Int. J. Syst. Evol. Microbiol.">
        <title>Miniphocaeibacter halophilus sp. nov., an ammonium-tolerant acetate-producing bacterium isolated from a biogas system.</title>
        <authorList>
            <person name="Schnurer A."/>
            <person name="Singh A."/>
            <person name="Bi S."/>
            <person name="Qiao W."/>
            <person name="Westerholm M."/>
        </authorList>
    </citation>
    <scope>NUCLEOTIDE SEQUENCE [LARGE SCALE GENOMIC DNA]</scope>
    <source>
        <strain evidence="1 2">AMB_01</strain>
    </source>
</reference>
<proteinExistence type="predicted"/>
<organism evidence="1 2">
    <name type="scientific">Miniphocaeibacter halophilus</name>
    <dbReference type="NCBI Taxonomy" id="2931922"/>
    <lineage>
        <taxon>Bacteria</taxon>
        <taxon>Bacillati</taxon>
        <taxon>Bacillota</taxon>
        <taxon>Tissierellia</taxon>
        <taxon>Tissierellales</taxon>
        <taxon>Peptoniphilaceae</taxon>
        <taxon>Miniphocaeibacter</taxon>
    </lineage>
</organism>
<dbReference type="EMBL" id="CP066744">
    <property type="protein sequence ID" value="QQK08763.1"/>
    <property type="molecule type" value="Genomic_DNA"/>
</dbReference>
<evidence type="ECO:0000313" key="2">
    <source>
        <dbReference type="Proteomes" id="UP000595814"/>
    </source>
</evidence>
<accession>A0AC61N1N1</accession>
<dbReference type="Proteomes" id="UP000595814">
    <property type="component" value="Chromosome"/>
</dbReference>
<sequence>MKKKTILDLYDMKKKGEIATWMTAYDYPMASFAEQAGIDMILVGDSLGMIVLGYDGTVPVTMEDEISHCKAVRRGAPSTFIIGDMPFGSYQESTEQAVRNAVRFLKEADVDAIKLEGGIRVADKIKAIVDAGIVVFGHIGLTPQSSGAQGGFKAQGRNAESARYVIEDAIAVEKAGAQALLIEGVPDEITAFIKELLSIPVYSIGAGISADGQLLICGDFLGMFQEFTPKFVKKYASIAEVAIGGIKDYINEVKNKEFPKDEHCYHIIKGEEDKVKKLFEEYK</sequence>
<gene>
    <name evidence="1" type="primary">panB</name>
    <name evidence="1" type="ORF">JFY71_04300</name>
</gene>
<evidence type="ECO:0000313" key="1">
    <source>
        <dbReference type="EMBL" id="QQK08763.1"/>
    </source>
</evidence>
<protein>
    <submittedName>
        <fullName evidence="1">3-methyl-2-oxobutanoate hydroxymethyltransferase</fullName>
        <ecNumber evidence="1">2.1.2.11</ecNumber>
    </submittedName>
</protein>